<dbReference type="STRING" id="400727.A0A2T7NTL5"/>
<dbReference type="OrthoDB" id="47730at2759"/>
<evidence type="ECO:0000313" key="2">
    <source>
        <dbReference type="EMBL" id="PVD24518.1"/>
    </source>
</evidence>
<proteinExistence type="predicted"/>
<feature type="compositionally biased region" description="Basic residues" evidence="1">
    <location>
        <begin position="102"/>
        <end position="120"/>
    </location>
</feature>
<name>A0A2T7NTL5_POMCA</name>
<gene>
    <name evidence="2" type="ORF">C0Q70_15001</name>
</gene>
<protein>
    <submittedName>
        <fullName evidence="2">Uncharacterized protein</fullName>
    </submittedName>
</protein>
<evidence type="ECO:0000313" key="3">
    <source>
        <dbReference type="Proteomes" id="UP000245119"/>
    </source>
</evidence>
<reference evidence="2 3" key="1">
    <citation type="submission" date="2018-04" db="EMBL/GenBank/DDBJ databases">
        <title>The genome of golden apple snail Pomacea canaliculata provides insight into stress tolerance and invasive adaptation.</title>
        <authorList>
            <person name="Liu C."/>
            <person name="Liu B."/>
            <person name="Ren Y."/>
            <person name="Zhang Y."/>
            <person name="Wang H."/>
            <person name="Li S."/>
            <person name="Jiang F."/>
            <person name="Yin L."/>
            <person name="Zhang G."/>
            <person name="Qian W."/>
            <person name="Fan W."/>
        </authorList>
    </citation>
    <scope>NUCLEOTIDE SEQUENCE [LARGE SCALE GENOMIC DNA]</scope>
    <source>
        <strain evidence="2">SZHN2017</strain>
        <tissue evidence="2">Muscle</tissue>
    </source>
</reference>
<sequence length="196" mass="21585">MAAEANMRATELCTIEATVPTGFEEVAREEAVENFGTECRAARGKIHDCLSRLQLLVKNVNWAEGLAVWKDFFTFHLPVQSCPEKIPTDEELIDVCIMTRKPQPKKKQQKGQGKERRKGGKGQGFGKNRGKQKYALTPQEQAQEPPGNVEELEAISHKACMDAGLNNSSDGKEGSDNIAQNGEDSTETKKVLNVLA</sequence>
<organism evidence="2 3">
    <name type="scientific">Pomacea canaliculata</name>
    <name type="common">Golden apple snail</name>
    <dbReference type="NCBI Taxonomy" id="400727"/>
    <lineage>
        <taxon>Eukaryota</taxon>
        <taxon>Metazoa</taxon>
        <taxon>Spiralia</taxon>
        <taxon>Lophotrochozoa</taxon>
        <taxon>Mollusca</taxon>
        <taxon>Gastropoda</taxon>
        <taxon>Caenogastropoda</taxon>
        <taxon>Architaenioglossa</taxon>
        <taxon>Ampullarioidea</taxon>
        <taxon>Ampullariidae</taxon>
        <taxon>Pomacea</taxon>
    </lineage>
</organism>
<keyword evidence="3" id="KW-1185">Reference proteome</keyword>
<accession>A0A2T7NTL5</accession>
<dbReference type="AlphaFoldDB" id="A0A2T7NTL5"/>
<dbReference type="Proteomes" id="UP000245119">
    <property type="component" value="Linkage Group LG9"/>
</dbReference>
<comment type="caution">
    <text evidence="2">The sequence shown here is derived from an EMBL/GenBank/DDBJ whole genome shotgun (WGS) entry which is preliminary data.</text>
</comment>
<dbReference type="EMBL" id="PZQS01000009">
    <property type="protein sequence ID" value="PVD24518.1"/>
    <property type="molecule type" value="Genomic_DNA"/>
</dbReference>
<feature type="region of interest" description="Disordered" evidence="1">
    <location>
        <begin position="97"/>
        <end position="196"/>
    </location>
</feature>
<evidence type="ECO:0000256" key="1">
    <source>
        <dbReference type="SAM" id="MobiDB-lite"/>
    </source>
</evidence>